<reference evidence="1" key="1">
    <citation type="submission" date="2018-06" db="EMBL/GenBank/DDBJ databases">
        <authorList>
            <person name="Zhirakovskaya E."/>
        </authorList>
    </citation>
    <scope>NUCLEOTIDE SEQUENCE</scope>
</reference>
<protein>
    <submittedName>
        <fullName evidence="1">Uncharacterized protein</fullName>
    </submittedName>
</protein>
<proteinExistence type="predicted"/>
<name>A0A3B0WYX5_9ZZZZ</name>
<dbReference type="AlphaFoldDB" id="A0A3B0WYX5"/>
<sequence length="81" mass="9277">MPGKLIEPKVITDFKNMPVAILPKGFYFSDERWETIWTEYDKKGESLTSEDLKRLFPDDPSLHSAAVIRTGSQLGKDFKSK</sequence>
<gene>
    <name evidence="1" type="ORF">MNBD_GAMMA09-1497</name>
</gene>
<dbReference type="EMBL" id="UOFI01000005">
    <property type="protein sequence ID" value="VAW60731.1"/>
    <property type="molecule type" value="Genomic_DNA"/>
</dbReference>
<organism evidence="1">
    <name type="scientific">hydrothermal vent metagenome</name>
    <dbReference type="NCBI Taxonomy" id="652676"/>
    <lineage>
        <taxon>unclassified sequences</taxon>
        <taxon>metagenomes</taxon>
        <taxon>ecological metagenomes</taxon>
    </lineage>
</organism>
<accession>A0A3B0WYX5</accession>
<evidence type="ECO:0000313" key="1">
    <source>
        <dbReference type="EMBL" id="VAW60731.1"/>
    </source>
</evidence>